<dbReference type="InterPro" id="IPR001173">
    <property type="entry name" value="Glyco_trans_2-like"/>
</dbReference>
<organism evidence="2 3">
    <name type="scientific">Alkalispirochaeta americana</name>
    <dbReference type="NCBI Taxonomy" id="159291"/>
    <lineage>
        <taxon>Bacteria</taxon>
        <taxon>Pseudomonadati</taxon>
        <taxon>Spirochaetota</taxon>
        <taxon>Spirochaetia</taxon>
        <taxon>Spirochaetales</taxon>
        <taxon>Spirochaetaceae</taxon>
        <taxon>Alkalispirochaeta</taxon>
    </lineage>
</organism>
<dbReference type="Gene3D" id="3.90.550.10">
    <property type="entry name" value="Spore Coat Polysaccharide Biosynthesis Protein SpsA, Chain A"/>
    <property type="match status" value="1"/>
</dbReference>
<dbReference type="AlphaFoldDB" id="A0A1N6RSP7"/>
<proteinExistence type="predicted"/>
<evidence type="ECO:0000259" key="1">
    <source>
        <dbReference type="Pfam" id="PF00535"/>
    </source>
</evidence>
<dbReference type="GO" id="GO:0016740">
    <property type="term" value="F:transferase activity"/>
    <property type="evidence" value="ECO:0007669"/>
    <property type="project" value="UniProtKB-KW"/>
</dbReference>
<dbReference type="EMBL" id="FTMS01000007">
    <property type="protein sequence ID" value="SIQ31809.1"/>
    <property type="molecule type" value="Genomic_DNA"/>
</dbReference>
<feature type="domain" description="Glycosyltransferase 2-like" evidence="1">
    <location>
        <begin position="3"/>
        <end position="103"/>
    </location>
</feature>
<sequence>MTICFENPSELKSTLQSVSSIYNASFMEQIVIDGSKSGSCDAVIDENQWIDIVVRELDAGKFDAMNKGVRVATGRYILFLNSGDTLVECAREQFRGIMDRLDAETKPVLFYGGVVFQVGTRLFLSVPPDPYFLKRGRSRHLPSHQATFYPKEFLLEYQYEPTYTSAADTAVAIEAIRLLPVISLCVPIAIFRLGGISNVQPHFHDLFKHQEEWCRARKVRGIRRIRYIGKSVAKFFIMKVIGWQRYYYFSLRVKPWRFRLLQEVLKVKDDR</sequence>
<keyword evidence="3" id="KW-1185">Reference proteome</keyword>
<dbReference type="Pfam" id="PF00535">
    <property type="entry name" value="Glycos_transf_2"/>
    <property type="match status" value="1"/>
</dbReference>
<reference evidence="2 3" key="1">
    <citation type="submission" date="2017-01" db="EMBL/GenBank/DDBJ databases">
        <authorList>
            <person name="Mah S.A."/>
            <person name="Swanson W.J."/>
            <person name="Moy G.W."/>
            <person name="Vacquier V.D."/>
        </authorList>
    </citation>
    <scope>NUCLEOTIDE SEQUENCE [LARGE SCALE GENOMIC DNA]</scope>
    <source>
        <strain evidence="2 3">ASpG1</strain>
    </source>
</reference>
<name>A0A1N6RSP7_9SPIO</name>
<evidence type="ECO:0000313" key="2">
    <source>
        <dbReference type="EMBL" id="SIQ31809.1"/>
    </source>
</evidence>
<keyword evidence="2" id="KW-0808">Transferase</keyword>
<accession>A0A1N6RSP7</accession>
<dbReference type="OrthoDB" id="9810303at2"/>
<gene>
    <name evidence="2" type="ORF">SAMN05920897_1074</name>
</gene>
<dbReference type="Proteomes" id="UP000186400">
    <property type="component" value="Unassembled WGS sequence"/>
</dbReference>
<dbReference type="RefSeq" id="WP_076488441.1">
    <property type="nucleotide sequence ID" value="NZ_FTMS01000007.1"/>
</dbReference>
<evidence type="ECO:0000313" key="3">
    <source>
        <dbReference type="Proteomes" id="UP000186400"/>
    </source>
</evidence>
<dbReference type="STRING" id="159291.SAMN05920897_1074"/>
<dbReference type="SUPFAM" id="SSF53448">
    <property type="entry name" value="Nucleotide-diphospho-sugar transferases"/>
    <property type="match status" value="1"/>
</dbReference>
<protein>
    <submittedName>
        <fullName evidence="2">Glycosyltransferase involved in cell wall bisynthesis</fullName>
    </submittedName>
</protein>
<dbReference type="InterPro" id="IPR029044">
    <property type="entry name" value="Nucleotide-diphossugar_trans"/>
</dbReference>